<dbReference type="KEGG" id="zdf:AN401_07890"/>
<protein>
    <submittedName>
        <fullName evidence="1">Uncharacterized protein</fullName>
    </submittedName>
</protein>
<evidence type="ECO:0000313" key="1">
    <source>
        <dbReference type="EMBL" id="ATG73789.1"/>
    </source>
</evidence>
<dbReference type="AlphaFoldDB" id="A0A291HNV2"/>
<gene>
    <name evidence="1" type="ORF">AN401_07890</name>
</gene>
<dbReference type="EMBL" id="CP012621">
    <property type="protein sequence ID" value="ATG73789.1"/>
    <property type="molecule type" value="Genomic_DNA"/>
</dbReference>
<organism evidence="1 2">
    <name type="scientific">Zobellella denitrificans</name>
    <dbReference type="NCBI Taxonomy" id="347534"/>
    <lineage>
        <taxon>Bacteria</taxon>
        <taxon>Pseudomonadati</taxon>
        <taxon>Pseudomonadota</taxon>
        <taxon>Gammaproteobacteria</taxon>
        <taxon>Aeromonadales</taxon>
        <taxon>Aeromonadaceae</taxon>
        <taxon>Zobellella</taxon>
    </lineage>
</organism>
<accession>A0A291HNV2</accession>
<name>A0A291HNV2_9GAMM</name>
<sequence length="62" mass="6709">MPGVTVIRRAGFFEGRYRGRAGSVPADDVFSASIFFIGAGLCGSRPFLEAEGFEDGVEHRQD</sequence>
<reference evidence="2" key="1">
    <citation type="submission" date="2015-09" db="EMBL/GenBank/DDBJ databases">
        <authorList>
            <person name="Shao Z."/>
            <person name="Wang L."/>
        </authorList>
    </citation>
    <scope>NUCLEOTIDE SEQUENCE [LARGE SCALE GENOMIC DNA]</scope>
    <source>
        <strain evidence="2">F13-1</strain>
    </source>
</reference>
<evidence type="ECO:0000313" key="2">
    <source>
        <dbReference type="Proteomes" id="UP000217763"/>
    </source>
</evidence>
<proteinExistence type="predicted"/>
<dbReference type="Proteomes" id="UP000217763">
    <property type="component" value="Chromosome"/>
</dbReference>
<keyword evidence="2" id="KW-1185">Reference proteome</keyword>